<dbReference type="AlphaFoldDB" id="A0A6B0SD39"/>
<organism evidence="2 3">
    <name type="scientific">Halobacterium bonnevillei</name>
    <dbReference type="NCBI Taxonomy" id="2692200"/>
    <lineage>
        <taxon>Archaea</taxon>
        <taxon>Methanobacteriati</taxon>
        <taxon>Methanobacteriota</taxon>
        <taxon>Stenosarchaea group</taxon>
        <taxon>Halobacteria</taxon>
        <taxon>Halobacteriales</taxon>
        <taxon>Halobacteriaceae</taxon>
        <taxon>Halobacterium</taxon>
    </lineage>
</organism>
<comment type="caution">
    <text evidence="2">The sequence shown here is derived from an EMBL/GenBank/DDBJ whole genome shotgun (WGS) entry which is preliminary data.</text>
</comment>
<reference evidence="2 3" key="1">
    <citation type="submission" date="2019-12" db="EMBL/GenBank/DDBJ databases">
        <title>Isolation and characterization of three novel carbon monoxide-oxidizing members of Halobacteria from salione crusts and soils.</title>
        <authorList>
            <person name="Myers M.R."/>
            <person name="King G.M."/>
        </authorList>
    </citation>
    <scope>NUCLEOTIDE SEQUENCE [LARGE SCALE GENOMIC DNA]</scope>
    <source>
        <strain evidence="2 3">PCN9</strain>
    </source>
</reference>
<dbReference type="InterPro" id="IPR011674">
    <property type="entry name" value="DUF1616"/>
</dbReference>
<dbReference type="Proteomes" id="UP000471521">
    <property type="component" value="Unassembled WGS sequence"/>
</dbReference>
<evidence type="ECO:0000313" key="2">
    <source>
        <dbReference type="EMBL" id="MXR19624.1"/>
    </source>
</evidence>
<accession>A0A6B0SD39</accession>
<proteinExistence type="predicted"/>
<dbReference type="EMBL" id="WUUU01000010">
    <property type="protein sequence ID" value="MXR19624.1"/>
    <property type="molecule type" value="Genomic_DNA"/>
</dbReference>
<sequence>MSLAVGTSLVVLVLSAIGLSLAGVPFQTTEVTTTVVALTAAPALVGVARRQRLPAGERFAVPLSAVADRIRAGTVEAAPVDAALNVALAIAVVVAASTLAVGFAAPDSGEAYTEVALLTDEGDELVAGDYTTAVQRGENVTTTLTVENQEGESTTYTSVVVLERLDTDTDETVVLEREELTRVDVDAADGETVREALSVQPAMLGDDLRLSVYVYEGDAPASATADTAPHHLYIWLDVQRPDGSTERVADRPASGVWTAGA</sequence>
<keyword evidence="3" id="KW-1185">Reference proteome</keyword>
<feature type="domain" description="DUF1616" evidence="1">
    <location>
        <begin position="2"/>
        <end position="237"/>
    </location>
</feature>
<protein>
    <submittedName>
        <fullName evidence="2">DUF1616 domain-containing protein</fullName>
    </submittedName>
</protein>
<name>A0A6B0SD39_9EURY</name>
<gene>
    <name evidence="2" type="ORF">GRX66_03015</name>
</gene>
<evidence type="ECO:0000259" key="1">
    <source>
        <dbReference type="Pfam" id="PF07760"/>
    </source>
</evidence>
<dbReference type="Pfam" id="PF07760">
    <property type="entry name" value="DUF1616"/>
    <property type="match status" value="1"/>
</dbReference>
<evidence type="ECO:0000313" key="3">
    <source>
        <dbReference type="Proteomes" id="UP000471521"/>
    </source>
</evidence>